<dbReference type="PANTHER" id="PTHR43317">
    <property type="entry name" value="THERMOSPERMINE SYNTHASE ACAULIS5"/>
    <property type="match status" value="1"/>
</dbReference>
<feature type="transmembrane region" description="Helical" evidence="2">
    <location>
        <begin position="17"/>
        <end position="38"/>
    </location>
</feature>
<dbReference type="EMBL" id="JAMGBE010000002">
    <property type="protein sequence ID" value="MCL6729592.1"/>
    <property type="molecule type" value="Genomic_DNA"/>
</dbReference>
<feature type="transmembrane region" description="Helical" evidence="2">
    <location>
        <begin position="248"/>
        <end position="270"/>
    </location>
</feature>
<keyword evidence="2" id="KW-0812">Transmembrane</keyword>
<feature type="transmembrane region" description="Helical" evidence="2">
    <location>
        <begin position="112"/>
        <end position="130"/>
    </location>
</feature>
<keyword evidence="1" id="KW-0620">Polyamine biosynthesis</keyword>
<feature type="transmembrane region" description="Helical" evidence="2">
    <location>
        <begin position="150"/>
        <end position="170"/>
    </location>
</feature>
<proteinExistence type="predicted"/>
<dbReference type="Gene3D" id="3.40.50.150">
    <property type="entry name" value="Vaccinia Virus protein VP39"/>
    <property type="match status" value="1"/>
</dbReference>
<evidence type="ECO:0000313" key="3">
    <source>
        <dbReference type="EMBL" id="MCL6729592.1"/>
    </source>
</evidence>
<dbReference type="SUPFAM" id="SSF53335">
    <property type="entry name" value="S-adenosyl-L-methionine-dependent methyltransferases"/>
    <property type="match status" value="1"/>
</dbReference>
<feature type="transmembrane region" description="Helical" evidence="2">
    <location>
        <begin position="182"/>
        <end position="202"/>
    </location>
</feature>
<feature type="transmembrane region" description="Helical" evidence="2">
    <location>
        <begin position="337"/>
        <end position="356"/>
    </location>
</feature>
<feature type="transmembrane region" description="Helical" evidence="2">
    <location>
        <begin position="82"/>
        <end position="100"/>
    </location>
</feature>
<feature type="transmembrane region" description="Helical" evidence="2">
    <location>
        <begin position="282"/>
        <end position="299"/>
    </location>
</feature>
<feature type="transmembrane region" description="Helical" evidence="2">
    <location>
        <begin position="399"/>
        <end position="420"/>
    </location>
</feature>
<dbReference type="PANTHER" id="PTHR43317:SF1">
    <property type="entry name" value="THERMOSPERMINE SYNTHASE ACAULIS5"/>
    <property type="match status" value="1"/>
</dbReference>
<feature type="transmembrane region" description="Helical" evidence="2">
    <location>
        <begin position="432"/>
        <end position="458"/>
    </location>
</feature>
<keyword evidence="4" id="KW-1185">Reference proteome</keyword>
<dbReference type="Proteomes" id="UP001165342">
    <property type="component" value="Unassembled WGS sequence"/>
</dbReference>
<evidence type="ECO:0000256" key="2">
    <source>
        <dbReference type="SAM" id="Phobius"/>
    </source>
</evidence>
<sequence>MATVTEVRAADSSLARYRFVSTIFLGSFLLFLVQPMIARMVLPRLGGAPAVWNSAMLVYQALLLAGYAYAHWLGRFSARRQGTIHLAAFALAAVTLPIGLVSATPSASANPFFWVPAILVLSIGPLFFVVSAQAPLIQRWYALSDAGDPYPLYAASNLGSFAGLLAYPLLVEPFMPVSQQRWLWTGGYCALALLVAWCALNLPRTEAPEERKHAAALPLGLLGKWVLLAAVPSGLILSTTLHLTTDLVAMPLLWVIPLGVYLLSFTVAFASARSPARAISRLAPFVLIPGAAALIPGVADFTRVFAALALINLFTVSVALHSRLFDTRPAPSQLTSFYLAMSVGGVLGGIFCALVAPQIFDWTYEHLILLLAAAALMAGRHPVARLAAFWDRSDHVRRVTAFGVLLVTCLAVIVLGPFGLPRSSLIDKLSLGALIAIAVLAVGNRLLFVAALGGLMLVTGGWERIALSAAPGKMTRSFFGIYTVNDSTDFRRLVHGTTTHGVENLGSAERERMPTTYYVPGSGVGEALQAAPKLFGDHARIDVVGLGAGTLACYAQPGQSWTIYEIDPAIVHLARDSGQFHFLSRCLPNARIKVGDARLTLDRSPANSADILVVDAFSSDSIPMHLMTREAFDIYGRRLAPEGLLLVHISNRYLSLEPVVAAAARGGGWKARMVVYDPSAAELEANATRSAWIALSRSPASLGRLVTSGSDWQPLRPRSNFSSWTDDHASVLPLIRWQGL</sequence>
<gene>
    <name evidence="3" type="ORF">LZ538_05910</name>
</gene>
<accession>A0ABT0S164</accession>
<name>A0ABT0S164_9SPHN</name>
<dbReference type="NCBIfam" id="NF037959">
    <property type="entry name" value="MFS_SpdSyn"/>
    <property type="match status" value="1"/>
</dbReference>
<organism evidence="3 4">
    <name type="scientific">Sphingomonas hankyongi</name>
    <dbReference type="NCBI Taxonomy" id="2908209"/>
    <lineage>
        <taxon>Bacteria</taxon>
        <taxon>Pseudomonadati</taxon>
        <taxon>Pseudomonadota</taxon>
        <taxon>Alphaproteobacteria</taxon>
        <taxon>Sphingomonadales</taxon>
        <taxon>Sphingomonadaceae</taxon>
        <taxon>Sphingomonas</taxon>
    </lineage>
</organism>
<protein>
    <submittedName>
        <fullName evidence="3">Fused MFS/spermidine synthase</fullName>
    </submittedName>
</protein>
<dbReference type="InterPro" id="IPR029063">
    <property type="entry name" value="SAM-dependent_MTases_sf"/>
</dbReference>
<dbReference type="RefSeq" id="WP_249831079.1">
    <property type="nucleotide sequence ID" value="NZ_JAMGBE010000002.1"/>
</dbReference>
<keyword evidence="2" id="KW-1133">Transmembrane helix</keyword>
<feature type="transmembrane region" description="Helical" evidence="2">
    <location>
        <begin position="305"/>
        <end position="325"/>
    </location>
</feature>
<feature type="transmembrane region" description="Helical" evidence="2">
    <location>
        <begin position="50"/>
        <end position="70"/>
    </location>
</feature>
<comment type="caution">
    <text evidence="3">The sequence shown here is derived from an EMBL/GenBank/DDBJ whole genome shotgun (WGS) entry which is preliminary data.</text>
</comment>
<feature type="transmembrane region" description="Helical" evidence="2">
    <location>
        <begin position="214"/>
        <end position="236"/>
    </location>
</feature>
<feature type="transmembrane region" description="Helical" evidence="2">
    <location>
        <begin position="362"/>
        <end position="379"/>
    </location>
</feature>
<keyword evidence="2" id="KW-0472">Membrane</keyword>
<evidence type="ECO:0000313" key="4">
    <source>
        <dbReference type="Proteomes" id="UP001165342"/>
    </source>
</evidence>
<evidence type="ECO:0000256" key="1">
    <source>
        <dbReference type="ARBA" id="ARBA00023115"/>
    </source>
</evidence>
<reference evidence="3" key="1">
    <citation type="submission" date="2022-05" db="EMBL/GenBank/DDBJ databases">
        <authorList>
            <person name="Jo J.-H."/>
            <person name="Im W.-T."/>
        </authorList>
    </citation>
    <scope>NUCLEOTIDE SEQUENCE</scope>
    <source>
        <strain evidence="3">SE220</strain>
    </source>
</reference>